<name>A0A1J1I0J0_9DIPT</name>
<evidence type="ECO:0000313" key="1">
    <source>
        <dbReference type="EMBL" id="CRK92342.1"/>
    </source>
</evidence>
<proteinExistence type="predicted"/>
<organism evidence="1 2">
    <name type="scientific">Clunio marinus</name>
    <dbReference type="NCBI Taxonomy" id="568069"/>
    <lineage>
        <taxon>Eukaryota</taxon>
        <taxon>Metazoa</taxon>
        <taxon>Ecdysozoa</taxon>
        <taxon>Arthropoda</taxon>
        <taxon>Hexapoda</taxon>
        <taxon>Insecta</taxon>
        <taxon>Pterygota</taxon>
        <taxon>Neoptera</taxon>
        <taxon>Endopterygota</taxon>
        <taxon>Diptera</taxon>
        <taxon>Nematocera</taxon>
        <taxon>Chironomoidea</taxon>
        <taxon>Chironomidae</taxon>
        <taxon>Clunio</taxon>
    </lineage>
</organism>
<keyword evidence="2" id="KW-1185">Reference proteome</keyword>
<sequence>MPTHSSHYTIVSLEAIWNKHQTQLFGNRKRSNLDTLGMRRCFTDMKFMTKSFNNIIESQTYLPHFNSMPITTTRNQNTDQIEFFSTLLECKLEDGVTWSLPPGCINQQSFSQSNNIDKLKISLSN</sequence>
<evidence type="ECO:0000313" key="2">
    <source>
        <dbReference type="Proteomes" id="UP000183832"/>
    </source>
</evidence>
<reference evidence="1 2" key="1">
    <citation type="submission" date="2015-04" db="EMBL/GenBank/DDBJ databases">
        <authorList>
            <person name="Syromyatnikov M.Y."/>
            <person name="Popov V.N."/>
        </authorList>
    </citation>
    <scope>NUCLEOTIDE SEQUENCE [LARGE SCALE GENOMIC DNA]</scope>
</reference>
<protein>
    <submittedName>
        <fullName evidence="1">CLUMA_CG005943, isoform A</fullName>
    </submittedName>
</protein>
<accession>A0A1J1I0J0</accession>
<dbReference type="Proteomes" id="UP000183832">
    <property type="component" value="Unassembled WGS sequence"/>
</dbReference>
<dbReference type="EMBL" id="CVRI01000026">
    <property type="protein sequence ID" value="CRK92342.1"/>
    <property type="molecule type" value="Genomic_DNA"/>
</dbReference>
<dbReference type="AlphaFoldDB" id="A0A1J1I0J0"/>
<gene>
    <name evidence="1" type="ORF">CLUMA_CG005943</name>
</gene>